<proteinExistence type="predicted"/>
<feature type="compositionally biased region" description="Polar residues" evidence="1">
    <location>
        <begin position="1"/>
        <end position="15"/>
    </location>
</feature>
<protein>
    <submittedName>
        <fullName evidence="2">Uncharacterized protein</fullName>
    </submittedName>
</protein>
<dbReference type="PANTHER" id="PTHR12329:SF40">
    <property type="entry name" value="BAG FAMILY MOLECULAR CHAPERONE REGULATOR 4"/>
    <property type="match status" value="1"/>
</dbReference>
<dbReference type="InterPro" id="IPR039773">
    <property type="entry name" value="BAG_chaperone_regulator"/>
</dbReference>
<reference evidence="2" key="1">
    <citation type="submission" date="2018-02" db="EMBL/GenBank/DDBJ databases">
        <authorList>
            <person name="Cohen D.B."/>
            <person name="Kent A.D."/>
        </authorList>
    </citation>
    <scope>NUCLEOTIDE SEQUENCE</scope>
</reference>
<organism evidence="2">
    <name type="scientific">Fagus sylvatica</name>
    <name type="common">Beechnut</name>
    <dbReference type="NCBI Taxonomy" id="28930"/>
    <lineage>
        <taxon>Eukaryota</taxon>
        <taxon>Viridiplantae</taxon>
        <taxon>Streptophyta</taxon>
        <taxon>Embryophyta</taxon>
        <taxon>Tracheophyta</taxon>
        <taxon>Spermatophyta</taxon>
        <taxon>Magnoliopsida</taxon>
        <taxon>eudicotyledons</taxon>
        <taxon>Gunneridae</taxon>
        <taxon>Pentapetalae</taxon>
        <taxon>rosids</taxon>
        <taxon>fabids</taxon>
        <taxon>Fagales</taxon>
        <taxon>Fagaceae</taxon>
        <taxon>Fagus</taxon>
    </lineage>
</organism>
<gene>
    <name evidence="2" type="ORF">FSB_LOCUS32018</name>
</gene>
<feature type="region of interest" description="Disordered" evidence="1">
    <location>
        <begin position="42"/>
        <end position="64"/>
    </location>
</feature>
<dbReference type="PANTHER" id="PTHR12329">
    <property type="entry name" value="BCL2-ASSOCIATED ATHANOGENE"/>
    <property type="match status" value="1"/>
</dbReference>
<dbReference type="GO" id="GO:0005737">
    <property type="term" value="C:cytoplasm"/>
    <property type="evidence" value="ECO:0007669"/>
    <property type="project" value="TreeGrafter"/>
</dbReference>
<name>A0A2N9GNU4_FAGSY</name>
<dbReference type="AlphaFoldDB" id="A0A2N9GNU4"/>
<sequence length="144" mass="15957">MKKNSTQNQTVSSQVDENEEIEWEVRPGGMLVQKRDDVVDDTAAASTGGPTIKITVSHGPARHEVDENEEIEWEVRPGGMLVQKRDDVVDDTAAASTGGPTIKITVSHGPARHEYLRRQYSNTTALSDTALSDKKNSFHTHFYH</sequence>
<feature type="region of interest" description="Disordered" evidence="1">
    <location>
        <begin position="1"/>
        <end position="21"/>
    </location>
</feature>
<dbReference type="GO" id="GO:0000774">
    <property type="term" value="F:adenyl-nucleotide exchange factor activity"/>
    <property type="evidence" value="ECO:0007669"/>
    <property type="project" value="TreeGrafter"/>
</dbReference>
<dbReference type="GO" id="GO:0051087">
    <property type="term" value="F:protein-folding chaperone binding"/>
    <property type="evidence" value="ECO:0007669"/>
    <property type="project" value="InterPro"/>
</dbReference>
<evidence type="ECO:0000313" key="2">
    <source>
        <dbReference type="EMBL" id="SPD04136.1"/>
    </source>
</evidence>
<evidence type="ECO:0000256" key="1">
    <source>
        <dbReference type="SAM" id="MobiDB-lite"/>
    </source>
</evidence>
<dbReference type="GO" id="GO:0050821">
    <property type="term" value="P:protein stabilization"/>
    <property type="evidence" value="ECO:0007669"/>
    <property type="project" value="TreeGrafter"/>
</dbReference>
<dbReference type="EMBL" id="OIVN01002496">
    <property type="protein sequence ID" value="SPD04136.1"/>
    <property type="molecule type" value="Genomic_DNA"/>
</dbReference>
<accession>A0A2N9GNU4</accession>